<sequence>MTMFGGVCAIPRVLVLQARRCVATKALRPLDVLYFGTDEFSVPSLEALCSLQQTQPSVVSSVQLVSRSPKWCGRQRSQLRVPPVYAAAERLAMPWRPFECDSGDEMRQQLLPWLQGCSPDHARMLVAVSFGKLIPQEVIGAADYSLNVHPSLLPRYKGSAPIQHTLLNGDAVTGVSIQTLHPEKFDRGEVVARTPEISVESMLSEARTAATHSGGWMTRALIDKLGRQGARLLSDVLVKGTYAQPGALGTTQYESSWARTIKTTDKRVDFAQQTASQVCIRLGALGPVFAFKVVQAGKKRKSTAHLEEKRVLIHEAEETSMAGDVTAAPGTFTLDEEQNVLVVKCAGDTWLAVRSLQFEAFAIETPVQFASRLSKRCGSIQGKNMQFV</sequence>
<dbReference type="EC" id="2.1.2.9" evidence="2"/>
<comment type="similarity">
    <text evidence="1">Belongs to the Fmt family.</text>
</comment>
<feature type="domain" description="Formyl transferase C-terminal" evidence="7">
    <location>
        <begin position="261"/>
        <end position="371"/>
    </location>
</feature>
<dbReference type="InterPro" id="IPR002376">
    <property type="entry name" value="Formyl_transf_N"/>
</dbReference>
<dbReference type="Pfam" id="PF02911">
    <property type="entry name" value="Formyl_trans_C"/>
    <property type="match status" value="1"/>
</dbReference>
<dbReference type="Proteomes" id="UP001377567">
    <property type="component" value="Unassembled WGS sequence"/>
</dbReference>
<evidence type="ECO:0000256" key="4">
    <source>
        <dbReference type="ARBA" id="ARBA00022679"/>
    </source>
</evidence>
<dbReference type="CDD" id="cd08646">
    <property type="entry name" value="FMT_core_Met-tRNA-FMT_N"/>
    <property type="match status" value="1"/>
</dbReference>
<dbReference type="InterPro" id="IPR005794">
    <property type="entry name" value="Fmt"/>
</dbReference>
<dbReference type="Pfam" id="PF00551">
    <property type="entry name" value="Formyl_trans_N"/>
    <property type="match status" value="1"/>
</dbReference>
<dbReference type="GO" id="GO:0004479">
    <property type="term" value="F:methionyl-tRNA formyltransferase activity"/>
    <property type="evidence" value="ECO:0007669"/>
    <property type="project" value="UniProtKB-EC"/>
</dbReference>
<dbReference type="PANTHER" id="PTHR11138">
    <property type="entry name" value="METHIONYL-TRNA FORMYLTRANSFERASE"/>
    <property type="match status" value="1"/>
</dbReference>
<dbReference type="AlphaFoldDB" id="A0AAV5S0C0"/>
<evidence type="ECO:0000256" key="1">
    <source>
        <dbReference type="ARBA" id="ARBA00010699"/>
    </source>
</evidence>
<gene>
    <name evidence="8" type="ORF">DAKH74_031020</name>
</gene>
<evidence type="ECO:0000259" key="6">
    <source>
        <dbReference type="Pfam" id="PF00551"/>
    </source>
</evidence>
<dbReference type="PANTHER" id="PTHR11138:SF5">
    <property type="entry name" value="METHIONYL-TRNA FORMYLTRANSFERASE, MITOCHONDRIAL"/>
    <property type="match status" value="1"/>
</dbReference>
<dbReference type="InterPro" id="IPR005793">
    <property type="entry name" value="Formyl_trans_C"/>
</dbReference>
<dbReference type="InterPro" id="IPR036477">
    <property type="entry name" value="Formyl_transf_N_sf"/>
</dbReference>
<reference evidence="8 9" key="1">
    <citation type="journal article" date="2023" name="Elife">
        <title>Identification of key yeast species and microbe-microbe interactions impacting larval growth of Drosophila in the wild.</title>
        <authorList>
            <person name="Mure A."/>
            <person name="Sugiura Y."/>
            <person name="Maeda R."/>
            <person name="Honda K."/>
            <person name="Sakurai N."/>
            <person name="Takahashi Y."/>
            <person name="Watada M."/>
            <person name="Katoh T."/>
            <person name="Gotoh A."/>
            <person name="Gotoh Y."/>
            <person name="Taniguchi I."/>
            <person name="Nakamura K."/>
            <person name="Hayashi T."/>
            <person name="Katayama T."/>
            <person name="Uemura T."/>
            <person name="Hattori Y."/>
        </authorList>
    </citation>
    <scope>NUCLEOTIDE SEQUENCE [LARGE SCALE GENOMIC DNA]</scope>
    <source>
        <strain evidence="8 9">KH-74</strain>
    </source>
</reference>
<dbReference type="EMBL" id="BTGD01000008">
    <property type="protein sequence ID" value="GMM56486.1"/>
    <property type="molecule type" value="Genomic_DNA"/>
</dbReference>
<organism evidence="8 9">
    <name type="scientific">Maudiozyma humilis</name>
    <name type="common">Sour dough yeast</name>
    <name type="synonym">Kazachstania humilis</name>
    <dbReference type="NCBI Taxonomy" id="51915"/>
    <lineage>
        <taxon>Eukaryota</taxon>
        <taxon>Fungi</taxon>
        <taxon>Dikarya</taxon>
        <taxon>Ascomycota</taxon>
        <taxon>Saccharomycotina</taxon>
        <taxon>Saccharomycetes</taxon>
        <taxon>Saccharomycetales</taxon>
        <taxon>Saccharomycetaceae</taxon>
        <taxon>Maudiozyma</taxon>
    </lineage>
</organism>
<name>A0AAV5S0C0_MAUHU</name>
<proteinExistence type="inferred from homology"/>
<evidence type="ECO:0000313" key="9">
    <source>
        <dbReference type="Proteomes" id="UP001377567"/>
    </source>
</evidence>
<dbReference type="NCBIfam" id="TIGR00460">
    <property type="entry name" value="fmt"/>
    <property type="match status" value="1"/>
</dbReference>
<evidence type="ECO:0000313" key="8">
    <source>
        <dbReference type="EMBL" id="GMM56486.1"/>
    </source>
</evidence>
<comment type="caution">
    <text evidence="8">The sequence shown here is derived from an EMBL/GenBank/DDBJ whole genome shotgun (WGS) entry which is preliminary data.</text>
</comment>
<dbReference type="Gene3D" id="3.40.50.12230">
    <property type="match status" value="1"/>
</dbReference>
<feature type="domain" description="Formyl transferase N-terminal" evidence="6">
    <location>
        <begin position="47"/>
        <end position="194"/>
    </location>
</feature>
<protein>
    <recommendedName>
        <fullName evidence="3">Methionyl-tRNA formyltransferase, mitochondrial</fullName>
        <ecNumber evidence="2">2.1.2.9</ecNumber>
    </recommendedName>
</protein>
<keyword evidence="4" id="KW-0808">Transferase</keyword>
<evidence type="ECO:0000256" key="3">
    <source>
        <dbReference type="ARBA" id="ARBA00014185"/>
    </source>
</evidence>
<keyword evidence="5" id="KW-0648">Protein biosynthesis</keyword>
<accession>A0AAV5S0C0</accession>
<keyword evidence="9" id="KW-1185">Reference proteome</keyword>
<dbReference type="SUPFAM" id="SSF53328">
    <property type="entry name" value="Formyltransferase"/>
    <property type="match status" value="1"/>
</dbReference>
<dbReference type="InterPro" id="IPR041711">
    <property type="entry name" value="Met-tRNA-FMT_N"/>
</dbReference>
<evidence type="ECO:0000256" key="5">
    <source>
        <dbReference type="ARBA" id="ARBA00022917"/>
    </source>
</evidence>
<evidence type="ECO:0000256" key="2">
    <source>
        <dbReference type="ARBA" id="ARBA00012261"/>
    </source>
</evidence>
<dbReference type="GO" id="GO:0005739">
    <property type="term" value="C:mitochondrion"/>
    <property type="evidence" value="ECO:0007669"/>
    <property type="project" value="TreeGrafter"/>
</dbReference>
<evidence type="ECO:0000259" key="7">
    <source>
        <dbReference type="Pfam" id="PF02911"/>
    </source>
</evidence>